<keyword evidence="6 8" id="KW-0067">ATP-binding</keyword>
<evidence type="ECO:0000256" key="1">
    <source>
        <dbReference type="ARBA" id="ARBA00004496"/>
    </source>
</evidence>
<dbReference type="SUPFAM" id="SSF56037">
    <property type="entry name" value="PheT/TilS domain"/>
    <property type="match status" value="1"/>
</dbReference>
<proteinExistence type="inferred from homology"/>
<evidence type="ECO:0000256" key="5">
    <source>
        <dbReference type="ARBA" id="ARBA00022741"/>
    </source>
</evidence>
<keyword evidence="5 8" id="KW-0547">Nucleotide-binding</keyword>
<evidence type="ECO:0000256" key="4">
    <source>
        <dbReference type="ARBA" id="ARBA00022694"/>
    </source>
</evidence>
<name>A0A0P6XQA8_9CHLR</name>
<dbReference type="EC" id="6.3.4.19" evidence="8"/>
<dbReference type="HAMAP" id="MF_01161">
    <property type="entry name" value="tRNA_Ile_lys_synt"/>
    <property type="match status" value="1"/>
</dbReference>
<comment type="function">
    <text evidence="8">Ligates lysine onto the cytidine present at position 34 of the AUA codon-specific tRNA(Ile) that contains the anticodon CAU, in an ATP-dependent manner. Cytidine is converted to lysidine, thus changing the amino acid specificity of the tRNA from methionine to isoleucine.</text>
</comment>
<dbReference type="GO" id="GO:0032267">
    <property type="term" value="F:tRNA(Ile)-lysidine synthase activity"/>
    <property type="evidence" value="ECO:0007669"/>
    <property type="project" value="UniProtKB-EC"/>
</dbReference>
<dbReference type="InterPro" id="IPR012094">
    <property type="entry name" value="tRNA_Ile_lys_synt"/>
</dbReference>
<evidence type="ECO:0000313" key="11">
    <source>
        <dbReference type="Proteomes" id="UP000050430"/>
    </source>
</evidence>
<evidence type="ECO:0000256" key="3">
    <source>
        <dbReference type="ARBA" id="ARBA00022598"/>
    </source>
</evidence>
<comment type="catalytic activity">
    <reaction evidence="7 8">
        <text>cytidine(34) in tRNA(Ile2) + L-lysine + ATP = lysidine(34) in tRNA(Ile2) + AMP + diphosphate + H(+)</text>
        <dbReference type="Rhea" id="RHEA:43744"/>
        <dbReference type="Rhea" id="RHEA-COMP:10625"/>
        <dbReference type="Rhea" id="RHEA-COMP:10670"/>
        <dbReference type="ChEBI" id="CHEBI:15378"/>
        <dbReference type="ChEBI" id="CHEBI:30616"/>
        <dbReference type="ChEBI" id="CHEBI:32551"/>
        <dbReference type="ChEBI" id="CHEBI:33019"/>
        <dbReference type="ChEBI" id="CHEBI:82748"/>
        <dbReference type="ChEBI" id="CHEBI:83665"/>
        <dbReference type="ChEBI" id="CHEBI:456215"/>
        <dbReference type="EC" id="6.3.4.19"/>
    </reaction>
</comment>
<dbReference type="PATRIC" id="fig|229920.5.peg.1686"/>
<dbReference type="InterPro" id="IPR011063">
    <property type="entry name" value="TilS/TtcA_N"/>
</dbReference>
<dbReference type="AlphaFoldDB" id="A0A0P6XQA8"/>
<accession>A0A0P6XQA8</accession>
<dbReference type="PANTHER" id="PTHR43033:SF1">
    <property type="entry name" value="TRNA(ILE)-LYSIDINE SYNTHASE-RELATED"/>
    <property type="match status" value="1"/>
</dbReference>
<evidence type="ECO:0000256" key="2">
    <source>
        <dbReference type="ARBA" id="ARBA00022490"/>
    </source>
</evidence>
<keyword evidence="11" id="KW-1185">Reference proteome</keyword>
<dbReference type="SUPFAM" id="SSF82829">
    <property type="entry name" value="MesJ substrate recognition domain-like"/>
    <property type="match status" value="1"/>
</dbReference>
<dbReference type="PANTHER" id="PTHR43033">
    <property type="entry name" value="TRNA(ILE)-LYSIDINE SYNTHASE-RELATED"/>
    <property type="match status" value="1"/>
</dbReference>
<comment type="caution">
    <text evidence="10">The sequence shown here is derived from an EMBL/GenBank/DDBJ whole genome shotgun (WGS) entry which is preliminary data.</text>
</comment>
<reference evidence="10 11" key="1">
    <citation type="submission" date="2015-07" db="EMBL/GenBank/DDBJ databases">
        <title>Genome sequence of Leptolinea tardivitalis DSM 16556.</title>
        <authorList>
            <person name="Hemp J."/>
            <person name="Ward L.M."/>
            <person name="Pace L.A."/>
            <person name="Fischer W.W."/>
        </authorList>
    </citation>
    <scope>NUCLEOTIDE SEQUENCE [LARGE SCALE GENOMIC DNA]</scope>
    <source>
        <strain evidence="10 11">YMTK-2</strain>
    </source>
</reference>
<dbReference type="SUPFAM" id="SSF52402">
    <property type="entry name" value="Adenine nucleotide alpha hydrolases-like"/>
    <property type="match status" value="1"/>
</dbReference>
<dbReference type="Pfam" id="PF01171">
    <property type="entry name" value="ATP_bind_3"/>
    <property type="match status" value="1"/>
</dbReference>
<evidence type="ECO:0000259" key="9">
    <source>
        <dbReference type="SMART" id="SM00977"/>
    </source>
</evidence>
<dbReference type="GO" id="GO:0005737">
    <property type="term" value="C:cytoplasm"/>
    <property type="evidence" value="ECO:0007669"/>
    <property type="project" value="UniProtKB-SubCell"/>
</dbReference>
<dbReference type="STRING" id="229920.ADM99_08890"/>
<dbReference type="GO" id="GO:0005524">
    <property type="term" value="F:ATP binding"/>
    <property type="evidence" value="ECO:0007669"/>
    <property type="project" value="UniProtKB-UniRule"/>
</dbReference>
<dbReference type="GO" id="GO:0006400">
    <property type="term" value="P:tRNA modification"/>
    <property type="evidence" value="ECO:0007669"/>
    <property type="project" value="UniProtKB-UniRule"/>
</dbReference>
<protein>
    <recommendedName>
        <fullName evidence="8">tRNA(Ile)-lysidine synthase</fullName>
        <ecNumber evidence="8">6.3.4.19</ecNumber>
    </recommendedName>
    <alternativeName>
        <fullName evidence="8">tRNA(Ile)-2-lysyl-cytidine synthase</fullName>
    </alternativeName>
    <alternativeName>
        <fullName evidence="8">tRNA(Ile)-lysidine synthetase</fullName>
    </alternativeName>
</protein>
<evidence type="ECO:0000256" key="6">
    <source>
        <dbReference type="ARBA" id="ARBA00022840"/>
    </source>
</evidence>
<comment type="subcellular location">
    <subcellularLocation>
        <location evidence="1 8">Cytoplasm</location>
    </subcellularLocation>
</comment>
<gene>
    <name evidence="8" type="primary">tilS</name>
    <name evidence="10" type="ORF">ADM99_08890</name>
</gene>
<dbReference type="InterPro" id="IPR012795">
    <property type="entry name" value="tRNA_Ile_lys_synt_N"/>
</dbReference>
<dbReference type="InterPro" id="IPR014729">
    <property type="entry name" value="Rossmann-like_a/b/a_fold"/>
</dbReference>
<evidence type="ECO:0000313" key="10">
    <source>
        <dbReference type="EMBL" id="KPL71591.1"/>
    </source>
</evidence>
<comment type="similarity">
    <text evidence="8">Belongs to the tRNA(Ile)-lysidine synthase family.</text>
</comment>
<organism evidence="10 11">
    <name type="scientific">Leptolinea tardivitalis</name>
    <dbReference type="NCBI Taxonomy" id="229920"/>
    <lineage>
        <taxon>Bacteria</taxon>
        <taxon>Bacillati</taxon>
        <taxon>Chloroflexota</taxon>
        <taxon>Anaerolineae</taxon>
        <taxon>Anaerolineales</taxon>
        <taxon>Anaerolineaceae</taxon>
        <taxon>Leptolinea</taxon>
    </lineage>
</organism>
<dbReference type="Pfam" id="PF11734">
    <property type="entry name" value="TilS_C"/>
    <property type="match status" value="1"/>
</dbReference>
<dbReference type="NCBIfam" id="TIGR02432">
    <property type="entry name" value="lysidine_TilS_N"/>
    <property type="match status" value="1"/>
</dbReference>
<dbReference type="SMART" id="SM00977">
    <property type="entry name" value="TilS_C"/>
    <property type="match status" value="1"/>
</dbReference>
<evidence type="ECO:0000256" key="7">
    <source>
        <dbReference type="ARBA" id="ARBA00048539"/>
    </source>
</evidence>
<evidence type="ECO:0000256" key="8">
    <source>
        <dbReference type="HAMAP-Rule" id="MF_01161"/>
    </source>
</evidence>
<dbReference type="Gene3D" id="3.40.50.620">
    <property type="entry name" value="HUPs"/>
    <property type="match status" value="1"/>
</dbReference>
<feature type="domain" description="Lysidine-tRNA(Ile) synthetase C-terminal" evidence="9">
    <location>
        <begin position="406"/>
        <end position="479"/>
    </location>
</feature>
<keyword evidence="2 8" id="KW-0963">Cytoplasm</keyword>
<dbReference type="Proteomes" id="UP000050430">
    <property type="component" value="Unassembled WGS sequence"/>
</dbReference>
<keyword evidence="3 8" id="KW-0436">Ligase</keyword>
<dbReference type="CDD" id="cd01992">
    <property type="entry name" value="TilS_N"/>
    <property type="match status" value="1"/>
</dbReference>
<feature type="binding site" evidence="8">
    <location>
        <begin position="38"/>
        <end position="43"/>
    </location>
    <ligand>
        <name>ATP</name>
        <dbReference type="ChEBI" id="CHEBI:30616"/>
    </ligand>
</feature>
<dbReference type="InterPro" id="IPR012796">
    <property type="entry name" value="Lysidine-tRNA-synth_C"/>
</dbReference>
<keyword evidence="4 8" id="KW-0819">tRNA processing</keyword>
<dbReference type="EMBL" id="LGCK01000010">
    <property type="protein sequence ID" value="KPL71591.1"/>
    <property type="molecule type" value="Genomic_DNA"/>
</dbReference>
<dbReference type="NCBIfam" id="TIGR02433">
    <property type="entry name" value="lysidine_TilS_C"/>
    <property type="match status" value="1"/>
</dbReference>
<comment type="domain">
    <text evidence="8">The N-terminal region contains the highly conserved SGGXDS motif, predicted to be a P-loop motif involved in ATP binding.</text>
</comment>
<sequence length="488" mass="55059">MKFSEHCYNDRVNLPDFQKNCSDYCHLSLDKPILVGFSGGADSLSLLILLQRAGFEVFAAHFNHHLRDEADRDEQAAGKMAASLGIPFFSGSGDVNALVKEKKLSVEEAARQSRYQWLLDQAEMLGVQAVAVAHTADDQVETVLMHLLRGTGLDGLTGMPFRQIFPLWNPRLPVVRPLLSIWRKDTEAICKDSGLVPVQDESNQSTRYFRNRIRLELIPYLQEYNPQIKNHLLQTACILADEQSIIEMTKEDAWAKSLHQKGDRWVSMNRQPLETFSEGLRRSTLRRALVELKPDIRDIDFQITERLSEFVLHGTRSGEMHVFSDIWAEASTGGITLWRGRPGLSQMYPQLEAGKELQLTIPGIWTFPGWRIELCNDELFSALEAIHQGGSTDHVWLDADRLSLPLLLRRAYAGERIAPLGMGGKTQKLSDYWVNHKIPRLARQNWPLVVSGSDIIWVAGVGISEKAAVTPETRQVVRLSLQIHQPGG</sequence>